<accession>A0A4Q0YBS4</accession>
<evidence type="ECO:0000313" key="3">
    <source>
        <dbReference type="Proteomes" id="UP000290172"/>
    </source>
</evidence>
<evidence type="ECO:0000259" key="1">
    <source>
        <dbReference type="SMART" id="SM01235"/>
    </source>
</evidence>
<dbReference type="SMART" id="SM01235">
    <property type="entry name" value="Haem_bd"/>
    <property type="match status" value="1"/>
</dbReference>
<name>A0A4Q0YBS4_9BACT</name>
<dbReference type="EMBL" id="PDKJ01000011">
    <property type="protein sequence ID" value="RXJ66994.1"/>
    <property type="molecule type" value="Genomic_DNA"/>
</dbReference>
<reference evidence="2 3" key="1">
    <citation type="submission" date="2017-10" db="EMBL/GenBank/DDBJ databases">
        <title>Genomics of the genus Arcobacter.</title>
        <authorList>
            <person name="Perez-Cataluna A."/>
            <person name="Figueras M.J."/>
        </authorList>
    </citation>
    <scope>NUCLEOTIDE SEQUENCE [LARGE SCALE GENOMIC DNA]</scope>
    <source>
        <strain evidence="2 3">CECT 8993</strain>
    </source>
</reference>
<dbReference type="RefSeq" id="WP_128982333.1">
    <property type="nucleotide sequence ID" value="NZ_PDKJ01000011.1"/>
</dbReference>
<evidence type="ECO:0000313" key="2">
    <source>
        <dbReference type="EMBL" id="RXJ66994.1"/>
    </source>
</evidence>
<comment type="caution">
    <text evidence="2">The sequence shown here is derived from an EMBL/GenBank/DDBJ whole genome shotgun (WGS) entry which is preliminary data.</text>
</comment>
<dbReference type="AlphaFoldDB" id="A0A4Q0YBS4"/>
<gene>
    <name evidence="2" type="ORF">CRV08_11730</name>
</gene>
<proteinExistence type="predicted"/>
<feature type="domain" description="Haem-binding" evidence="1">
    <location>
        <begin position="9"/>
        <end position="138"/>
    </location>
</feature>
<organism evidence="2 3">
    <name type="scientific">Halarcobacter ebronensis</name>
    <dbReference type="NCBI Taxonomy" id="1462615"/>
    <lineage>
        <taxon>Bacteria</taxon>
        <taxon>Pseudomonadati</taxon>
        <taxon>Campylobacterota</taxon>
        <taxon>Epsilonproteobacteria</taxon>
        <taxon>Campylobacterales</taxon>
        <taxon>Arcobacteraceae</taxon>
        <taxon>Halarcobacter</taxon>
    </lineage>
</organism>
<protein>
    <submittedName>
        <fullName evidence="2">Cytochrome C</fullName>
    </submittedName>
</protein>
<dbReference type="InterPro" id="IPR025992">
    <property type="entry name" value="Haem-bd"/>
</dbReference>
<dbReference type="Proteomes" id="UP000290172">
    <property type="component" value="Unassembled WGS sequence"/>
</dbReference>
<dbReference type="Pfam" id="PF14376">
    <property type="entry name" value="Haem_bd"/>
    <property type="match status" value="1"/>
</dbReference>
<sequence length="139" mass="16541">MKRAFLVMLAVFIVMQFIQTEKVNKVTAKELEIKAPKQIMSILKTACYDCHSNEVKWPWYSYVAPFSWVISGHVNDGRAWVNFSEWENYTKEEKKKQLKEIYRTAFVAMPLRSYLWVHGDADLTKEQRDMIRDWTGVRK</sequence>